<keyword evidence="1" id="KW-0472">Membrane</keyword>
<feature type="transmembrane region" description="Helical" evidence="1">
    <location>
        <begin position="467"/>
        <end position="485"/>
    </location>
</feature>
<dbReference type="NCBIfam" id="TIGR02675">
    <property type="entry name" value="tape_meas_nterm"/>
    <property type="match status" value="1"/>
</dbReference>
<dbReference type="InterPro" id="IPR016024">
    <property type="entry name" value="ARM-type_fold"/>
</dbReference>
<dbReference type="InterPro" id="IPR013491">
    <property type="entry name" value="Tape_meas_N"/>
</dbReference>
<gene>
    <name evidence="3" type="ORF">EMO92_01340</name>
</gene>
<organism evidence="3 4">
    <name type="scientific">Bifidobacterium reuteri</name>
    <dbReference type="NCBI Taxonomy" id="983706"/>
    <lineage>
        <taxon>Bacteria</taxon>
        <taxon>Bacillati</taxon>
        <taxon>Actinomycetota</taxon>
        <taxon>Actinomycetes</taxon>
        <taxon>Bifidobacteriales</taxon>
        <taxon>Bifidobacteriaceae</taxon>
        <taxon>Bifidobacterium</taxon>
    </lineage>
</organism>
<feature type="transmembrane region" description="Helical" evidence="1">
    <location>
        <begin position="589"/>
        <end position="608"/>
    </location>
</feature>
<keyword evidence="1" id="KW-0812">Transmembrane</keyword>
<evidence type="ECO:0000259" key="2">
    <source>
        <dbReference type="Pfam" id="PF20155"/>
    </source>
</evidence>
<keyword evidence="1" id="KW-1133">Transmembrane helix</keyword>
<comment type="caution">
    <text evidence="3">The sequence shown here is derived from an EMBL/GenBank/DDBJ whole genome shotgun (WGS) entry which is preliminary data.</text>
</comment>
<dbReference type="Proteomes" id="UP000326251">
    <property type="component" value="Unassembled WGS sequence"/>
</dbReference>
<dbReference type="EMBL" id="RZUG01000001">
    <property type="protein sequence ID" value="KAA8826840.1"/>
    <property type="molecule type" value="Genomic_DNA"/>
</dbReference>
<feature type="domain" description="Tape measure protein N-terminal" evidence="2">
    <location>
        <begin position="78"/>
        <end position="260"/>
    </location>
</feature>
<evidence type="ECO:0000256" key="1">
    <source>
        <dbReference type="SAM" id="Phobius"/>
    </source>
</evidence>
<accession>A0A5J5ECF9</accession>
<reference evidence="3 4" key="1">
    <citation type="journal article" date="2019" name="Syst. Appl. Microbiol.">
        <title>Characterization of Bifidobacterium species in feaces of the Egyptian fruit bat: Description of B. vespertilionis sp. nov. and B. rousetti sp. nov.</title>
        <authorList>
            <person name="Modesto M."/>
            <person name="Satti M."/>
            <person name="Watanabe K."/>
            <person name="Puglisi E."/>
            <person name="Morelli L."/>
            <person name="Huang C.-H."/>
            <person name="Liou J.-S."/>
            <person name="Miyashita M."/>
            <person name="Tamura T."/>
            <person name="Saito S."/>
            <person name="Mori K."/>
            <person name="Huang L."/>
            <person name="Sciavilla P."/>
            <person name="Sandri C."/>
            <person name="Spiezio C."/>
            <person name="Vitali F."/>
            <person name="Cavalieri D."/>
            <person name="Perpetuini G."/>
            <person name="Tofalo R."/>
            <person name="Bonetti A."/>
            <person name="Arita M."/>
            <person name="Mattarelli P."/>
        </authorList>
    </citation>
    <scope>NUCLEOTIDE SEQUENCE [LARGE SCALE GENOMIC DNA]</scope>
    <source>
        <strain evidence="3 4">RST19</strain>
    </source>
</reference>
<evidence type="ECO:0000313" key="4">
    <source>
        <dbReference type="Proteomes" id="UP000326251"/>
    </source>
</evidence>
<dbReference type="PANTHER" id="PTHR37813:SF1">
    <property type="entry name" value="FELS-2 PROPHAGE PROTEIN"/>
    <property type="match status" value="1"/>
</dbReference>
<evidence type="ECO:0000313" key="3">
    <source>
        <dbReference type="EMBL" id="KAA8826840.1"/>
    </source>
</evidence>
<sequence length="1022" mass="107995">MAIEIATAFVQIVPSMKGVGKAIESAFGSASQSAGEQGGRQAGTGFASGFGAKLGVITGIAQSVAGKAIDAFMGLSGEITSASDSAQKFASTLDFAGVSEQQIRKLTASTQDYADKTVYDLNDIRNTTAQLAANGVPNYDRLAEAAGNLNAVAGGSADTFKSVAMVLTQTAGQGKLTTENWNQLSDAIPGASGKIQQALQQAGAYTGNFRDAMSDGEITAQEFNDAIMSLGFTDAAVEAATSAATIEGATGNLEAAFVKLGSSILDSVKPAITGGMSWIADGVTNAVPVVQAGIQGVINWFQRLYAKLEENGAITAFKSAWNTIRDAIMGVVNMVIDWAHMIPPDGVANAIKLVADLLNLIVNNAGKLAPVLIPAVTAFLGFKTATAGITAINNGLNGVFRAAVNVKNAAGTVTDAINGIGGVSGKIKQLAASTNIAKNAQLAWSAVTQAGTAVARAFNAVLKANPAVFWITVFTAVAAALIWFFTQTEFGRKMWAAFTSWLSETWTALVEGAKALWNGLGEFFANLWATITGGVRSAWDGIGDFLTGLWETISGGVTSAWNAITTFLTGVWTGISTTVTTIFNGIRDFIVNVFTVIGALIVAPLQAIQNGINTVFGWILSFITQQMNSTNTVWSTIWTAIYNVVNTIFTLIRGYISTVVNAIRTVIVVFLSLLKGDWQGAWDAIKSFFTTTWDGIKSFLSNTLDAIKNVWTSVWTAVSQFFTNVWNRIVAFFAPIINGIRNTISTVLNAIKSVWTSVWNAVSSFISGVWNGISSVVSTYINNVRNTISTVLNAIRSVWTNVWNSVSSFLGGIWNGITSAVSNGIQNVSETVGRIRDTVLGAVSNAGSWLYDAGRDIIQGLINGIGGAFQWVRNTISNLGSSLVGWAKNVLGIHSPSRIFRDEVGKWIPAGMAQGIDKASNLVEDSIDSLTGMVPTVSLKTDMSRLETPLAYQNTVSGGRVGYTMDDRSAEYATKQDIIDAIDQALSSGITLNLNDRGGEVMAGKLAKPMSYELNSLAMRGR</sequence>
<proteinExistence type="predicted"/>
<dbReference type="PANTHER" id="PTHR37813">
    <property type="entry name" value="FELS-2 PROPHAGE PROTEIN"/>
    <property type="match status" value="1"/>
</dbReference>
<dbReference type="AlphaFoldDB" id="A0A5J5ECF9"/>
<dbReference type="Gene3D" id="1.20.120.20">
    <property type="entry name" value="Apolipoprotein"/>
    <property type="match status" value="3"/>
</dbReference>
<dbReference type="RefSeq" id="WP_150335073.1">
    <property type="nucleotide sequence ID" value="NZ_RZUG01000001.1"/>
</dbReference>
<protein>
    <submittedName>
        <fullName evidence="3">Phage tail tape measure protein</fullName>
    </submittedName>
</protein>
<name>A0A5J5ECF9_9BIFI</name>
<dbReference type="Pfam" id="PF20155">
    <property type="entry name" value="TMP_3"/>
    <property type="match status" value="1"/>
</dbReference>
<dbReference type="SUPFAM" id="SSF48371">
    <property type="entry name" value="ARM repeat"/>
    <property type="match status" value="1"/>
</dbReference>